<gene>
    <name evidence="1" type="ORF">M9H77_22616</name>
</gene>
<evidence type="ECO:0000313" key="1">
    <source>
        <dbReference type="EMBL" id="KAI5663293.1"/>
    </source>
</evidence>
<dbReference type="EMBL" id="CM044705">
    <property type="protein sequence ID" value="KAI5663293.1"/>
    <property type="molecule type" value="Genomic_DNA"/>
</dbReference>
<reference evidence="2" key="1">
    <citation type="journal article" date="2023" name="Nat. Plants">
        <title>Single-cell RNA sequencing provides a high-resolution roadmap for understanding the multicellular compartmentation of specialized metabolism.</title>
        <authorList>
            <person name="Sun S."/>
            <person name="Shen X."/>
            <person name="Li Y."/>
            <person name="Li Y."/>
            <person name="Wang S."/>
            <person name="Li R."/>
            <person name="Zhang H."/>
            <person name="Shen G."/>
            <person name="Guo B."/>
            <person name="Wei J."/>
            <person name="Xu J."/>
            <person name="St-Pierre B."/>
            <person name="Chen S."/>
            <person name="Sun C."/>
        </authorList>
    </citation>
    <scope>NUCLEOTIDE SEQUENCE [LARGE SCALE GENOMIC DNA]</scope>
</reference>
<organism evidence="1 2">
    <name type="scientific">Catharanthus roseus</name>
    <name type="common">Madagascar periwinkle</name>
    <name type="synonym">Vinca rosea</name>
    <dbReference type="NCBI Taxonomy" id="4058"/>
    <lineage>
        <taxon>Eukaryota</taxon>
        <taxon>Viridiplantae</taxon>
        <taxon>Streptophyta</taxon>
        <taxon>Embryophyta</taxon>
        <taxon>Tracheophyta</taxon>
        <taxon>Spermatophyta</taxon>
        <taxon>Magnoliopsida</taxon>
        <taxon>eudicotyledons</taxon>
        <taxon>Gunneridae</taxon>
        <taxon>Pentapetalae</taxon>
        <taxon>asterids</taxon>
        <taxon>lamiids</taxon>
        <taxon>Gentianales</taxon>
        <taxon>Apocynaceae</taxon>
        <taxon>Rauvolfioideae</taxon>
        <taxon>Vinceae</taxon>
        <taxon>Catharanthinae</taxon>
        <taxon>Catharanthus</taxon>
    </lineage>
</organism>
<proteinExistence type="predicted"/>
<protein>
    <submittedName>
        <fullName evidence="1">Uncharacterized protein</fullName>
    </submittedName>
</protein>
<sequence length="141" mass="15884">MHLVLHFYSANGSVLPSKFDGCTICFICSISLFFSMILRRRWSWAKILAWIVLLSGLPLVGKANIDLQNPKTMLPNELPHQGFIRSIIFYNLNLLESDLFRLLFGAKYDVGFPAVASSEYNLRTMERLSSSLAATTTLSYG</sequence>
<dbReference type="Proteomes" id="UP001060085">
    <property type="component" value="Linkage Group LG05"/>
</dbReference>
<evidence type="ECO:0000313" key="2">
    <source>
        <dbReference type="Proteomes" id="UP001060085"/>
    </source>
</evidence>
<name>A0ACC0AV24_CATRO</name>
<comment type="caution">
    <text evidence="1">The sequence shown here is derived from an EMBL/GenBank/DDBJ whole genome shotgun (WGS) entry which is preliminary data.</text>
</comment>
<keyword evidence="2" id="KW-1185">Reference proteome</keyword>
<accession>A0ACC0AV24</accession>